<dbReference type="SUPFAM" id="SSF56784">
    <property type="entry name" value="HAD-like"/>
    <property type="match status" value="1"/>
</dbReference>
<evidence type="ECO:0000313" key="2">
    <source>
        <dbReference type="Proteomes" id="UP000230108"/>
    </source>
</evidence>
<protein>
    <recommendedName>
        <fullName evidence="3">HAD family hydrolase</fullName>
    </recommendedName>
</protein>
<dbReference type="Gene3D" id="3.40.50.1000">
    <property type="entry name" value="HAD superfamily/HAD-like"/>
    <property type="match status" value="1"/>
</dbReference>
<dbReference type="Pfam" id="PF13242">
    <property type="entry name" value="Hydrolase_like"/>
    <property type="match status" value="1"/>
</dbReference>
<sequence length="80" mass="8984">MRRSSKKQKLDTILSTSNLKHTEALIIGDAPEEVKLGKRAGIITVAIMHGYYSTARLMRADPNYLISCLERLIGIIQKIE</sequence>
<accession>A0A2M7QCT9</accession>
<gene>
    <name evidence="1" type="ORF">COY90_02675</name>
</gene>
<dbReference type="AlphaFoldDB" id="A0A2M7QCT9"/>
<proteinExistence type="predicted"/>
<dbReference type="InterPro" id="IPR023214">
    <property type="entry name" value="HAD_sf"/>
</dbReference>
<dbReference type="InterPro" id="IPR036412">
    <property type="entry name" value="HAD-like_sf"/>
</dbReference>
<evidence type="ECO:0000313" key="1">
    <source>
        <dbReference type="EMBL" id="PIY69036.1"/>
    </source>
</evidence>
<evidence type="ECO:0008006" key="3">
    <source>
        <dbReference type="Google" id="ProtNLM"/>
    </source>
</evidence>
<dbReference type="EMBL" id="PFLF01000055">
    <property type="protein sequence ID" value="PIY69036.1"/>
    <property type="molecule type" value="Genomic_DNA"/>
</dbReference>
<comment type="caution">
    <text evidence="1">The sequence shown here is derived from an EMBL/GenBank/DDBJ whole genome shotgun (WGS) entry which is preliminary data.</text>
</comment>
<dbReference type="Proteomes" id="UP000230108">
    <property type="component" value="Unassembled WGS sequence"/>
</dbReference>
<organism evidence="1 2">
    <name type="scientific">Candidatus Roizmanbacteria bacterium CG_4_10_14_0_8_um_filter_39_9</name>
    <dbReference type="NCBI Taxonomy" id="1974829"/>
    <lineage>
        <taxon>Bacteria</taxon>
        <taxon>Candidatus Roizmaniibacteriota</taxon>
    </lineage>
</organism>
<name>A0A2M7QCT9_9BACT</name>
<reference evidence="2" key="1">
    <citation type="submission" date="2017-09" db="EMBL/GenBank/DDBJ databases">
        <title>Depth-based differentiation of microbial function through sediment-hosted aquifers and enrichment of novel symbionts in the deep terrestrial subsurface.</title>
        <authorList>
            <person name="Probst A.J."/>
            <person name="Ladd B."/>
            <person name="Jarett J.K."/>
            <person name="Geller-Mcgrath D.E."/>
            <person name="Sieber C.M.K."/>
            <person name="Emerson J.B."/>
            <person name="Anantharaman K."/>
            <person name="Thomas B.C."/>
            <person name="Malmstrom R."/>
            <person name="Stieglmeier M."/>
            <person name="Klingl A."/>
            <person name="Woyke T."/>
            <person name="Ryan C.M."/>
            <person name="Banfield J.F."/>
        </authorList>
    </citation>
    <scope>NUCLEOTIDE SEQUENCE [LARGE SCALE GENOMIC DNA]</scope>
</reference>